<keyword evidence="3" id="KW-1185">Reference proteome</keyword>
<dbReference type="EMBL" id="JAKNSF020000231">
    <property type="protein sequence ID" value="KAK7705768.1"/>
    <property type="molecule type" value="Genomic_DNA"/>
</dbReference>
<evidence type="ECO:0000313" key="2">
    <source>
        <dbReference type="EMBL" id="KAK7705768.1"/>
    </source>
</evidence>
<name>A0ABR1NKT6_DIAER</name>
<accession>A0ABR1NKT6</accession>
<organism evidence="2 3">
    <name type="scientific">Diaporthe eres</name>
    <name type="common">Phomopsis oblonga</name>
    <dbReference type="NCBI Taxonomy" id="83184"/>
    <lineage>
        <taxon>Eukaryota</taxon>
        <taxon>Fungi</taxon>
        <taxon>Dikarya</taxon>
        <taxon>Ascomycota</taxon>
        <taxon>Pezizomycotina</taxon>
        <taxon>Sordariomycetes</taxon>
        <taxon>Sordariomycetidae</taxon>
        <taxon>Diaporthales</taxon>
        <taxon>Diaporthaceae</taxon>
        <taxon>Diaporthe</taxon>
        <taxon>Diaporthe eres species complex</taxon>
    </lineage>
</organism>
<feature type="region of interest" description="Disordered" evidence="1">
    <location>
        <begin position="1"/>
        <end position="33"/>
    </location>
</feature>
<proteinExistence type="predicted"/>
<evidence type="ECO:0000313" key="3">
    <source>
        <dbReference type="Proteomes" id="UP001430848"/>
    </source>
</evidence>
<reference evidence="2 3" key="1">
    <citation type="submission" date="2024-02" db="EMBL/GenBank/DDBJ databases">
        <title>De novo assembly and annotation of 12 fungi associated with fruit tree decline syndrome in Ontario, Canada.</title>
        <authorList>
            <person name="Sulman M."/>
            <person name="Ellouze W."/>
            <person name="Ilyukhin E."/>
        </authorList>
    </citation>
    <scope>NUCLEOTIDE SEQUENCE [LARGE SCALE GENOMIC DNA]</scope>
    <source>
        <strain evidence="2 3">M169</strain>
    </source>
</reference>
<dbReference type="Proteomes" id="UP001430848">
    <property type="component" value="Unassembled WGS sequence"/>
</dbReference>
<protein>
    <recommendedName>
        <fullName evidence="4">F-box domain-containing protein</fullName>
    </recommendedName>
</protein>
<evidence type="ECO:0000256" key="1">
    <source>
        <dbReference type="SAM" id="MobiDB-lite"/>
    </source>
</evidence>
<comment type="caution">
    <text evidence="2">The sequence shown here is derived from an EMBL/GenBank/DDBJ whole genome shotgun (WGS) entry which is preliminary data.</text>
</comment>
<gene>
    <name evidence="2" type="ORF">SLS63_014077</name>
</gene>
<sequence>MDTTAAKSIMASPTGSQGATAAVPQGSTQGSATRSHDGCFITALSTELIDHIIDHIPYESQVDFACTCKRLADCSSQVLKRHQEAFKKYRVASDISPVTVPTLLRSVFGRADPILAWHVRSIEIWYDRTSWLDWKTLRFDQPLNEEEMNVDSTSWKWQDDELEEYLEDVDDQFVAMLVGGDEEILTEAREQFEDGLDGILKALLIAYLPRLRDVKFVTHEHKQKSTLGWLRRLIQGSILHGSHWPPGLCNVQNVAVGVESDTWMTTRHTDSNHGHLDPTNKSMEIFSTLLRLPRLTSIYYNDLRRTSWDDETDFESRTLIPKHSSTVKHIFLDDCGDMTHEFRSALPRAPRALETFTLRAGNSGDRMDDADQLVSGLCGAQSNSLHTLMFYGPYDYNEIHGYRCSVYRNEELNSSGSLETVAIDISDVELDCFYSTSDLPDEEARGMTEEENRKYFVKWFRETAFPATTQRLVFWGRADECYMPKCRDKFLDWLEDALINVIESWRWKEGWDSADEEEFDKLSTAYESFLENLKAIYLEDIERQYKRWERRPKEPRTDKIYFRRLVEVAKEAGIDVYTLTNRAPAKHSHDFPTAPDKYDLRSGPWWERRDETADWVFDVYKGRRVPPGCGKCGKCESCLGEYVKELWESLDE</sequence>
<evidence type="ECO:0008006" key="4">
    <source>
        <dbReference type="Google" id="ProtNLM"/>
    </source>
</evidence>